<reference evidence="1 2" key="1">
    <citation type="submission" date="2020-03" db="EMBL/GenBank/DDBJ databases">
        <title>Metabolic flexibility allows generalist bacteria to become dominant in a frequently disturbed ecosystem.</title>
        <authorList>
            <person name="Chen Y.-J."/>
            <person name="Leung P.M."/>
            <person name="Bay S.K."/>
            <person name="Hugenholtz P."/>
            <person name="Kessler A.J."/>
            <person name="Shelley G."/>
            <person name="Waite D.W."/>
            <person name="Cook P.L."/>
            <person name="Greening C."/>
        </authorList>
    </citation>
    <scope>NUCLEOTIDE SEQUENCE [LARGE SCALE GENOMIC DNA]</scope>
    <source>
        <strain evidence="1">SS_bin_28</strain>
    </source>
</reference>
<accession>A0A7Y2E962</accession>
<dbReference type="SUPFAM" id="SSF51445">
    <property type="entry name" value="(Trans)glycosidases"/>
    <property type="match status" value="1"/>
</dbReference>
<dbReference type="Pfam" id="PF22612">
    <property type="entry name" value="GH113"/>
    <property type="match status" value="1"/>
</dbReference>
<gene>
    <name evidence="1" type="ORF">HKN21_12275</name>
</gene>
<dbReference type="Proteomes" id="UP000547674">
    <property type="component" value="Unassembled WGS sequence"/>
</dbReference>
<dbReference type="Gene3D" id="3.20.20.80">
    <property type="entry name" value="Glycosidases"/>
    <property type="match status" value="1"/>
</dbReference>
<dbReference type="InterPro" id="IPR055151">
    <property type="entry name" value="GH113"/>
</dbReference>
<protein>
    <recommendedName>
        <fullName evidence="3">GTA TIM-barrel-like domain-containing protein</fullName>
    </recommendedName>
</protein>
<name>A0A7Y2E962_UNCEI</name>
<evidence type="ECO:0000313" key="2">
    <source>
        <dbReference type="Proteomes" id="UP000547674"/>
    </source>
</evidence>
<evidence type="ECO:0008006" key="3">
    <source>
        <dbReference type="Google" id="ProtNLM"/>
    </source>
</evidence>
<proteinExistence type="predicted"/>
<organism evidence="1 2">
    <name type="scientific">Eiseniibacteriota bacterium</name>
    <dbReference type="NCBI Taxonomy" id="2212470"/>
    <lineage>
        <taxon>Bacteria</taxon>
        <taxon>Candidatus Eiseniibacteriota</taxon>
    </lineage>
</organism>
<evidence type="ECO:0000313" key="1">
    <source>
        <dbReference type="EMBL" id="NNF07529.1"/>
    </source>
</evidence>
<dbReference type="EMBL" id="JABDJR010000493">
    <property type="protein sequence ID" value="NNF07529.1"/>
    <property type="molecule type" value="Genomic_DNA"/>
</dbReference>
<dbReference type="CDD" id="cd19608">
    <property type="entry name" value="GH113_mannanase-like"/>
    <property type="match status" value="1"/>
</dbReference>
<dbReference type="AlphaFoldDB" id="A0A7Y2E962"/>
<comment type="caution">
    <text evidence="1">The sequence shown here is derived from an EMBL/GenBank/DDBJ whole genome shotgun (WGS) entry which is preliminary data.</text>
</comment>
<dbReference type="InterPro" id="IPR017853">
    <property type="entry name" value="GH"/>
</dbReference>
<sequence length="334" mass="39063">MLTSCTGADAEHSQSDKHRGVNLVWRHDVTKANMDTLAIHHVEWISLTPFGYQQQYDAPEIRLTNEGTWGETDHGLAETARLARETGIKTMLKPHVWLLDRRDGKLRSDIEFPSEKSWQLWFENYNAFMLHYAQLAASHNTAILCIGTELANPAITHEAEWRELIAAIREIYDGKLTYAANWYEEFEHIAFWDDLDFIGIQGYFPLSDQPTPSVEDLILGWQPHKARIEAISKKFEKPVVFTEQGYKSTKDTAMEPWNWPETYDHKDIDFQTQANCYEAFFRTFWHEPWVAGVYWWRWGTDPEPFEGSWDRLFTPQSKPAAEVLRTWFGDEKPE</sequence>